<proteinExistence type="predicted"/>
<keyword evidence="3" id="KW-1185">Reference proteome</keyword>
<evidence type="ECO:0000313" key="3">
    <source>
        <dbReference type="Proteomes" id="UP000799750"/>
    </source>
</evidence>
<dbReference type="Proteomes" id="UP000799750">
    <property type="component" value="Unassembled WGS sequence"/>
</dbReference>
<feature type="region of interest" description="Disordered" evidence="1">
    <location>
        <begin position="8"/>
        <end position="31"/>
    </location>
</feature>
<organism evidence="2 3">
    <name type="scientific">Lophium mytilinum</name>
    <dbReference type="NCBI Taxonomy" id="390894"/>
    <lineage>
        <taxon>Eukaryota</taxon>
        <taxon>Fungi</taxon>
        <taxon>Dikarya</taxon>
        <taxon>Ascomycota</taxon>
        <taxon>Pezizomycotina</taxon>
        <taxon>Dothideomycetes</taxon>
        <taxon>Pleosporomycetidae</taxon>
        <taxon>Mytilinidiales</taxon>
        <taxon>Mytilinidiaceae</taxon>
        <taxon>Lophium</taxon>
    </lineage>
</organism>
<name>A0A6A6R6H3_9PEZI</name>
<dbReference type="EMBL" id="MU004183">
    <property type="protein sequence ID" value="KAF2500179.1"/>
    <property type="molecule type" value="Genomic_DNA"/>
</dbReference>
<sequence>MPFLFPFLPTPSTRSLPRSSAPSPPSSHTRLPARTSCGAVCLSCCAPACLSTLEVAARYRSASVNQEKPRVAPETCINNTRRSCRSDPPALEAQARETPKRLCRPRRIATADTQVLALCQTTTLAPNHNNNTSATRSHLARAPYDRRPEYAIICKLAGPDVHCLRYAALRPCVFQDSSWPPPCIPPAVPPTSRTLLTVPPADP</sequence>
<feature type="compositionally biased region" description="Low complexity" evidence="1">
    <location>
        <begin position="8"/>
        <end position="21"/>
    </location>
</feature>
<evidence type="ECO:0000313" key="2">
    <source>
        <dbReference type="EMBL" id="KAF2500179.1"/>
    </source>
</evidence>
<dbReference type="AlphaFoldDB" id="A0A6A6R6H3"/>
<evidence type="ECO:0000256" key="1">
    <source>
        <dbReference type="SAM" id="MobiDB-lite"/>
    </source>
</evidence>
<accession>A0A6A6R6H3</accession>
<gene>
    <name evidence="2" type="ORF">BU16DRAFT_238806</name>
</gene>
<protein>
    <submittedName>
        <fullName evidence="2">Uncharacterized protein</fullName>
    </submittedName>
</protein>
<reference evidence="2" key="1">
    <citation type="journal article" date="2020" name="Stud. Mycol.">
        <title>101 Dothideomycetes genomes: a test case for predicting lifestyles and emergence of pathogens.</title>
        <authorList>
            <person name="Haridas S."/>
            <person name="Albert R."/>
            <person name="Binder M."/>
            <person name="Bloem J."/>
            <person name="Labutti K."/>
            <person name="Salamov A."/>
            <person name="Andreopoulos B."/>
            <person name="Baker S."/>
            <person name="Barry K."/>
            <person name="Bills G."/>
            <person name="Bluhm B."/>
            <person name="Cannon C."/>
            <person name="Castanera R."/>
            <person name="Culley D."/>
            <person name="Daum C."/>
            <person name="Ezra D."/>
            <person name="Gonzalez J."/>
            <person name="Henrissat B."/>
            <person name="Kuo A."/>
            <person name="Liang C."/>
            <person name="Lipzen A."/>
            <person name="Lutzoni F."/>
            <person name="Magnuson J."/>
            <person name="Mondo S."/>
            <person name="Nolan M."/>
            <person name="Ohm R."/>
            <person name="Pangilinan J."/>
            <person name="Park H.-J."/>
            <person name="Ramirez L."/>
            <person name="Alfaro M."/>
            <person name="Sun H."/>
            <person name="Tritt A."/>
            <person name="Yoshinaga Y."/>
            <person name="Zwiers L.-H."/>
            <person name="Turgeon B."/>
            <person name="Goodwin S."/>
            <person name="Spatafora J."/>
            <person name="Crous P."/>
            <person name="Grigoriev I."/>
        </authorList>
    </citation>
    <scope>NUCLEOTIDE SEQUENCE</scope>
    <source>
        <strain evidence="2">CBS 269.34</strain>
    </source>
</reference>